<organism evidence="6 7">
    <name type="scientific">Jeotgalibacillus marinus</name>
    <dbReference type="NCBI Taxonomy" id="86667"/>
    <lineage>
        <taxon>Bacteria</taxon>
        <taxon>Bacillati</taxon>
        <taxon>Bacillota</taxon>
        <taxon>Bacilli</taxon>
        <taxon>Bacillales</taxon>
        <taxon>Caryophanaceae</taxon>
        <taxon>Jeotgalibacillus</taxon>
    </lineage>
</organism>
<evidence type="ECO:0000313" key="6">
    <source>
        <dbReference type="EMBL" id="MEW9500257.1"/>
    </source>
</evidence>
<proteinExistence type="inferred from homology"/>
<comment type="subunit">
    <text evidence="5">Homodimer. Homodimerization may be required to stabilize the binding of ScpA to the Smc head domains. Component of a cohesin-like complex composed of ScpA, ScpB and the Smc homodimer, in which ScpA and ScpB bind to the head domain of Smc. The presence of the three proteins is required for the association of the complex with DNA.</text>
</comment>
<dbReference type="InterPro" id="IPR036388">
    <property type="entry name" value="WH-like_DNA-bd_sf"/>
</dbReference>
<dbReference type="HAMAP" id="MF_01804">
    <property type="entry name" value="ScpB"/>
    <property type="match status" value="1"/>
</dbReference>
<evidence type="ECO:0000256" key="1">
    <source>
        <dbReference type="ARBA" id="ARBA00022490"/>
    </source>
</evidence>
<keyword evidence="4 5" id="KW-0131">Cell cycle</keyword>
<comment type="similarity">
    <text evidence="5">Belongs to the ScpB family.</text>
</comment>
<evidence type="ECO:0000256" key="3">
    <source>
        <dbReference type="ARBA" id="ARBA00022829"/>
    </source>
</evidence>
<evidence type="ECO:0000256" key="5">
    <source>
        <dbReference type="HAMAP-Rule" id="MF_01804"/>
    </source>
</evidence>
<reference evidence="6 7" key="1">
    <citation type="journal article" date="1979" name="Int. J. Syst. Evol. Microbiol.">
        <title>Bacillus globisporus subsp. marinus subsp. nov.</title>
        <authorList>
            <person name="Liu H."/>
        </authorList>
    </citation>
    <scope>NUCLEOTIDE SEQUENCE [LARGE SCALE GENOMIC DNA]</scope>
    <source>
        <strain evidence="6 7">DSM 1297</strain>
    </source>
</reference>
<dbReference type="PANTHER" id="PTHR34298:SF2">
    <property type="entry name" value="SEGREGATION AND CONDENSATION PROTEIN B"/>
    <property type="match status" value="1"/>
</dbReference>
<dbReference type="EMBL" id="JBFMIA010000001">
    <property type="protein sequence ID" value="MEW9500257.1"/>
    <property type="molecule type" value="Genomic_DNA"/>
</dbReference>
<dbReference type="SUPFAM" id="SSF46785">
    <property type="entry name" value="Winged helix' DNA-binding domain"/>
    <property type="match status" value="2"/>
</dbReference>
<accession>A0ABV3PYT8</accession>
<evidence type="ECO:0000256" key="2">
    <source>
        <dbReference type="ARBA" id="ARBA00022618"/>
    </source>
</evidence>
<sequence>MDKHEIQAIIESLLFAAGDEGLNIAQLANVLSLSEEDILTHMTDMKERYLQEASRGIHIVELAGTFQFATKRNLSSYIKRLVESPTNSTLSQAGLETLAIIAYRQPITRMAIEDVRGVKTDRPLQTLVSKGLIKEKGRAEGAGRAILYGTTGEFLDYFGLKDLSQLPSLPDDVQELEGDEETDLFFKTLQNSFTTEEG</sequence>
<dbReference type="Gene3D" id="1.10.10.10">
    <property type="entry name" value="Winged helix-like DNA-binding domain superfamily/Winged helix DNA-binding domain"/>
    <property type="match status" value="2"/>
</dbReference>
<dbReference type="PANTHER" id="PTHR34298">
    <property type="entry name" value="SEGREGATION AND CONDENSATION PROTEIN B"/>
    <property type="match status" value="1"/>
</dbReference>
<keyword evidence="7" id="KW-1185">Reference proteome</keyword>
<dbReference type="RefSeq" id="WP_367777539.1">
    <property type="nucleotide sequence ID" value="NZ_JBFMIA010000001.1"/>
</dbReference>
<dbReference type="Proteomes" id="UP001556040">
    <property type="component" value="Unassembled WGS sequence"/>
</dbReference>
<protein>
    <recommendedName>
        <fullName evidence="5">Segregation and condensation protein B</fullName>
    </recommendedName>
</protein>
<evidence type="ECO:0000256" key="4">
    <source>
        <dbReference type="ARBA" id="ARBA00023306"/>
    </source>
</evidence>
<gene>
    <name evidence="5 6" type="primary">scpB</name>
    <name evidence="6" type="ORF">AB1471_00405</name>
</gene>
<keyword evidence="1 5" id="KW-0963">Cytoplasm</keyword>
<dbReference type="NCBIfam" id="TIGR00281">
    <property type="entry name" value="SMC-Scp complex subunit ScpB"/>
    <property type="match status" value="1"/>
</dbReference>
<dbReference type="Pfam" id="PF04079">
    <property type="entry name" value="SMC_ScpB"/>
    <property type="match status" value="1"/>
</dbReference>
<dbReference type="PIRSF" id="PIRSF019345">
    <property type="entry name" value="ScpB"/>
    <property type="match status" value="1"/>
</dbReference>
<keyword evidence="3 5" id="KW-0159">Chromosome partition</keyword>
<keyword evidence="2 5" id="KW-0132">Cell division</keyword>
<comment type="function">
    <text evidence="5">Participates in chromosomal partition during cell division. May act via the formation of a condensin-like complex containing Smc and ScpA that pull DNA away from mid-cell into both cell halves.</text>
</comment>
<name>A0ABV3PYT8_9BACL</name>
<comment type="caution">
    <text evidence="6">The sequence shown here is derived from an EMBL/GenBank/DDBJ whole genome shotgun (WGS) entry which is preliminary data.</text>
</comment>
<dbReference type="InterPro" id="IPR036390">
    <property type="entry name" value="WH_DNA-bd_sf"/>
</dbReference>
<dbReference type="InterPro" id="IPR005234">
    <property type="entry name" value="ScpB_csome_segregation"/>
</dbReference>
<evidence type="ECO:0000313" key="7">
    <source>
        <dbReference type="Proteomes" id="UP001556040"/>
    </source>
</evidence>
<comment type="subcellular location">
    <subcellularLocation>
        <location evidence="5">Cytoplasm</location>
    </subcellularLocation>
    <text evidence="5">Associated with two foci at the outer edges of the nucleoid region in young cells, and at four foci within both cell halves in older cells.</text>
</comment>